<evidence type="ECO:0000256" key="2">
    <source>
        <dbReference type="ARBA" id="ARBA00022457"/>
    </source>
</evidence>
<dbReference type="InterPro" id="IPR017961">
    <property type="entry name" value="DNA_pol_Y-fam_little_finger"/>
</dbReference>
<accession>E4KM06</accession>
<evidence type="ECO:0000256" key="13">
    <source>
        <dbReference type="HAMAP-Rule" id="MF_01113"/>
    </source>
</evidence>
<keyword evidence="16" id="KW-1185">Reference proteome</keyword>
<dbReference type="EMBL" id="AENN01000001">
    <property type="protein sequence ID" value="EFR32116.1"/>
    <property type="molecule type" value="Genomic_DNA"/>
</dbReference>
<dbReference type="GO" id="GO:0006261">
    <property type="term" value="P:DNA-templated DNA replication"/>
    <property type="evidence" value="ECO:0007669"/>
    <property type="project" value="UniProtKB-UniRule"/>
</dbReference>
<comment type="catalytic activity">
    <reaction evidence="12 13">
        <text>DNA(n) + a 2'-deoxyribonucleoside 5'-triphosphate = DNA(n+1) + diphosphate</text>
        <dbReference type="Rhea" id="RHEA:22508"/>
        <dbReference type="Rhea" id="RHEA-COMP:17339"/>
        <dbReference type="Rhea" id="RHEA-COMP:17340"/>
        <dbReference type="ChEBI" id="CHEBI:33019"/>
        <dbReference type="ChEBI" id="CHEBI:61560"/>
        <dbReference type="ChEBI" id="CHEBI:173112"/>
        <dbReference type="EC" id="2.7.7.7"/>
    </reaction>
</comment>
<dbReference type="Proteomes" id="UP000005990">
    <property type="component" value="Unassembled WGS sequence"/>
</dbReference>
<keyword evidence="7 13" id="KW-0227">DNA damage</keyword>
<evidence type="ECO:0000256" key="9">
    <source>
        <dbReference type="ARBA" id="ARBA00022932"/>
    </source>
</evidence>
<proteinExistence type="inferred from homology"/>
<dbReference type="GO" id="GO:0000287">
    <property type="term" value="F:magnesium ion binding"/>
    <property type="evidence" value="ECO:0007669"/>
    <property type="project" value="UniProtKB-UniRule"/>
</dbReference>
<feature type="active site" evidence="13">
    <location>
        <position position="122"/>
    </location>
</feature>
<keyword evidence="3 13" id="KW-0808">Transferase</keyword>
<comment type="caution">
    <text evidence="15">The sequence shown here is derived from an EMBL/GenBank/DDBJ whole genome shotgun (WGS) entry which is preliminary data.</text>
</comment>
<keyword evidence="6 13" id="KW-0479">Metal-binding</keyword>
<dbReference type="FunFam" id="3.30.1490.100:FF:000004">
    <property type="entry name" value="DNA polymerase IV"/>
    <property type="match status" value="1"/>
</dbReference>
<dbReference type="GO" id="GO:0003684">
    <property type="term" value="F:damaged DNA binding"/>
    <property type="evidence" value="ECO:0007669"/>
    <property type="project" value="InterPro"/>
</dbReference>
<dbReference type="CDD" id="cd03586">
    <property type="entry name" value="PolY_Pol_IV_kappa"/>
    <property type="match status" value="1"/>
</dbReference>
<dbReference type="AlphaFoldDB" id="E4KM06"/>
<evidence type="ECO:0000313" key="16">
    <source>
        <dbReference type="Proteomes" id="UP000005990"/>
    </source>
</evidence>
<evidence type="ECO:0000256" key="11">
    <source>
        <dbReference type="ARBA" id="ARBA00023204"/>
    </source>
</evidence>
<organism evidence="15 16">
    <name type="scientific">Eremococcus coleocola ACS-139-V-Col8</name>
    <dbReference type="NCBI Taxonomy" id="908337"/>
    <lineage>
        <taxon>Bacteria</taxon>
        <taxon>Bacillati</taxon>
        <taxon>Bacillota</taxon>
        <taxon>Bacilli</taxon>
        <taxon>Lactobacillales</taxon>
        <taxon>Aerococcaceae</taxon>
        <taxon>Eremococcus</taxon>
    </lineage>
</organism>
<evidence type="ECO:0000256" key="4">
    <source>
        <dbReference type="ARBA" id="ARBA00022695"/>
    </source>
</evidence>
<keyword evidence="4 13" id="KW-0548">Nucleotidyltransferase</keyword>
<dbReference type="Pfam" id="PF11799">
    <property type="entry name" value="IMS_C"/>
    <property type="match status" value="1"/>
</dbReference>
<feature type="domain" description="UmuC" evidence="14">
    <location>
        <begin position="19"/>
        <end position="203"/>
    </location>
</feature>
<dbReference type="InterPro" id="IPR036775">
    <property type="entry name" value="DNA_pol_Y-fam_lit_finger_sf"/>
</dbReference>
<evidence type="ECO:0000256" key="5">
    <source>
        <dbReference type="ARBA" id="ARBA00022705"/>
    </source>
</evidence>
<dbReference type="PANTHER" id="PTHR11076:SF33">
    <property type="entry name" value="DNA POLYMERASE KAPPA"/>
    <property type="match status" value="1"/>
</dbReference>
<dbReference type="InterPro" id="IPR024728">
    <property type="entry name" value="PolY_HhH_motif"/>
</dbReference>
<evidence type="ECO:0000256" key="3">
    <source>
        <dbReference type="ARBA" id="ARBA00022679"/>
    </source>
</evidence>
<protein>
    <recommendedName>
        <fullName evidence="13">DNA polymerase IV</fullName>
        <shortName evidence="13">Pol IV</shortName>
        <ecNumber evidence="13">2.7.7.7</ecNumber>
    </recommendedName>
</protein>
<evidence type="ECO:0000256" key="8">
    <source>
        <dbReference type="ARBA" id="ARBA00022842"/>
    </source>
</evidence>
<evidence type="ECO:0000256" key="7">
    <source>
        <dbReference type="ARBA" id="ARBA00022763"/>
    </source>
</evidence>
<dbReference type="STRING" id="908337.HMPREF9257_0989"/>
<keyword evidence="2 13" id="KW-0515">Mutator protein</keyword>
<feature type="binding site" evidence="13">
    <location>
        <position position="121"/>
    </location>
    <ligand>
        <name>Mg(2+)</name>
        <dbReference type="ChEBI" id="CHEBI:18420"/>
    </ligand>
</feature>
<dbReference type="GO" id="GO:0003887">
    <property type="term" value="F:DNA-directed DNA polymerase activity"/>
    <property type="evidence" value="ECO:0007669"/>
    <property type="project" value="UniProtKB-UniRule"/>
</dbReference>
<dbReference type="GO" id="GO:0005829">
    <property type="term" value="C:cytosol"/>
    <property type="evidence" value="ECO:0007669"/>
    <property type="project" value="TreeGrafter"/>
</dbReference>
<evidence type="ECO:0000256" key="10">
    <source>
        <dbReference type="ARBA" id="ARBA00023125"/>
    </source>
</evidence>
<evidence type="ECO:0000313" key="15">
    <source>
        <dbReference type="EMBL" id="EFR32116.1"/>
    </source>
</evidence>
<evidence type="ECO:0000256" key="6">
    <source>
        <dbReference type="ARBA" id="ARBA00022723"/>
    </source>
</evidence>
<dbReference type="HAMAP" id="MF_01113">
    <property type="entry name" value="DNApol_IV"/>
    <property type="match status" value="1"/>
</dbReference>
<dbReference type="GO" id="GO:0042276">
    <property type="term" value="P:error-prone translesion synthesis"/>
    <property type="evidence" value="ECO:0007669"/>
    <property type="project" value="TreeGrafter"/>
</dbReference>
<keyword evidence="8 13" id="KW-0460">Magnesium</keyword>
<dbReference type="InterPro" id="IPR043502">
    <property type="entry name" value="DNA/RNA_pol_sf"/>
</dbReference>
<dbReference type="Gene3D" id="3.30.70.270">
    <property type="match status" value="1"/>
</dbReference>
<dbReference type="Pfam" id="PF00817">
    <property type="entry name" value="IMS"/>
    <property type="match status" value="1"/>
</dbReference>
<gene>
    <name evidence="13 15" type="primary">dinB</name>
    <name evidence="15" type="ORF">HMPREF9257_0989</name>
</gene>
<dbReference type="InterPro" id="IPR050116">
    <property type="entry name" value="DNA_polymerase-Y"/>
</dbReference>
<comment type="cofactor">
    <cofactor evidence="13">
        <name>Mg(2+)</name>
        <dbReference type="ChEBI" id="CHEBI:18420"/>
    </cofactor>
    <text evidence="13">Binds 2 magnesium ions per subunit.</text>
</comment>
<name>E4KM06_9LACT</name>
<dbReference type="SUPFAM" id="SSF100879">
    <property type="entry name" value="Lesion bypass DNA polymerase (Y-family), little finger domain"/>
    <property type="match status" value="1"/>
</dbReference>
<keyword evidence="11 13" id="KW-0234">DNA repair</keyword>
<dbReference type="Gene3D" id="3.40.1170.60">
    <property type="match status" value="1"/>
</dbReference>
<dbReference type="Gene3D" id="1.10.150.20">
    <property type="entry name" value="5' to 3' exonuclease, C-terminal subdomain"/>
    <property type="match status" value="1"/>
</dbReference>
<dbReference type="InterPro" id="IPR043128">
    <property type="entry name" value="Rev_trsase/Diguanyl_cyclase"/>
</dbReference>
<evidence type="ECO:0000256" key="12">
    <source>
        <dbReference type="ARBA" id="ARBA00049244"/>
    </source>
</evidence>
<dbReference type="InterPro" id="IPR001126">
    <property type="entry name" value="UmuC"/>
</dbReference>
<keyword evidence="10 13" id="KW-0238">DNA-binding</keyword>
<keyword evidence="13" id="KW-0963">Cytoplasm</keyword>
<sequence length="374" mass="42505">MKYGLLEFDEPQPDYSRKILHVDMDAFYASVEIRDNPALADKPVVIAKHPDLTGGRGIVSTCNYIARSYGIHSAMAAAEAYRLCPKAVFISGRHAYYQKVSQQIREIFRHYTDLIEPLSLDEAFLDVTHNKKDIKSALVVGKMIQKEILAQLNLTCSVGVSYNKFIAKIASDYHKPFGITLVTPDDAPTFLKQLSIDKFYGVGRKSLPVFHDLGIFTGQDLYDCSLDQLIGHFGKMGYSLYFKVRGIHNAPVKAQRQRKSIGRENTYGHFLTDEDEIIRQLDQLSQRVYEQVEAKGLKAHTVTLKIRYENFDTVTRQIKLDQSLQSADQVQANILDLWQTYGDLTRSVRLLGVTLSSFEENLFETIPLPIEKEQ</sequence>
<dbReference type="InterPro" id="IPR022880">
    <property type="entry name" value="DNApol_IV"/>
</dbReference>
<dbReference type="EC" id="2.7.7.7" evidence="13"/>
<dbReference type="GO" id="GO:0009432">
    <property type="term" value="P:SOS response"/>
    <property type="evidence" value="ECO:0007669"/>
    <property type="project" value="TreeGrafter"/>
</dbReference>
<dbReference type="PROSITE" id="PS50173">
    <property type="entry name" value="UMUC"/>
    <property type="match status" value="1"/>
</dbReference>
<evidence type="ECO:0000256" key="1">
    <source>
        <dbReference type="ARBA" id="ARBA00010945"/>
    </source>
</evidence>
<dbReference type="SUPFAM" id="SSF56672">
    <property type="entry name" value="DNA/RNA polymerases"/>
    <property type="match status" value="1"/>
</dbReference>
<dbReference type="GO" id="GO:0006281">
    <property type="term" value="P:DNA repair"/>
    <property type="evidence" value="ECO:0007669"/>
    <property type="project" value="UniProtKB-UniRule"/>
</dbReference>
<comment type="subcellular location">
    <subcellularLocation>
        <location evidence="13">Cytoplasm</location>
    </subcellularLocation>
</comment>
<feature type="site" description="Substrate discrimination" evidence="13">
    <location>
        <position position="28"/>
    </location>
</feature>
<dbReference type="PANTHER" id="PTHR11076">
    <property type="entry name" value="DNA REPAIR POLYMERASE UMUC / TRANSFERASE FAMILY MEMBER"/>
    <property type="match status" value="1"/>
</dbReference>
<dbReference type="Gene3D" id="3.30.1490.100">
    <property type="entry name" value="DNA polymerase, Y-family, little finger domain"/>
    <property type="match status" value="1"/>
</dbReference>
<dbReference type="eggNOG" id="COG0389">
    <property type="taxonomic scope" value="Bacteria"/>
</dbReference>
<dbReference type="NCBIfam" id="NF002677">
    <property type="entry name" value="PRK02406.1"/>
    <property type="match status" value="1"/>
</dbReference>
<comment type="similarity">
    <text evidence="1 13">Belongs to the DNA polymerase type-Y family.</text>
</comment>
<comment type="subunit">
    <text evidence="13">Monomer.</text>
</comment>
<comment type="function">
    <text evidence="13">Poorly processive, error-prone DNA polymerase involved in untargeted mutagenesis. Copies undamaged DNA at stalled replication forks, which arise in vivo from mismatched or misaligned primer ends. These misaligned primers can be extended by PolIV. Exhibits no 3'-5' exonuclease (proofreading) activity. May be involved in translesional synthesis, in conjunction with the beta clamp from PolIII.</text>
</comment>
<feature type="binding site" evidence="13">
    <location>
        <position position="23"/>
    </location>
    <ligand>
        <name>Mg(2+)</name>
        <dbReference type="ChEBI" id="CHEBI:18420"/>
    </ligand>
</feature>
<dbReference type="RefSeq" id="WP_006417595.1">
    <property type="nucleotide sequence ID" value="NZ_AENN01000001.1"/>
</dbReference>
<reference evidence="15 16" key="1">
    <citation type="submission" date="2010-10" db="EMBL/GenBank/DDBJ databases">
        <authorList>
            <person name="Durkin A.S."/>
            <person name="Madupu R."/>
            <person name="Torralba M."/>
            <person name="Gillis M."/>
            <person name="Methe B."/>
            <person name="Sutton G."/>
            <person name="Nelson K.E."/>
        </authorList>
    </citation>
    <scope>NUCLEOTIDE SEQUENCE [LARGE SCALE GENOMIC DNA]</scope>
    <source>
        <strain evidence="15 16">ACS-139-V-Col8</strain>
    </source>
</reference>
<dbReference type="OrthoDB" id="9808813at2"/>
<dbReference type="Pfam" id="PF11798">
    <property type="entry name" value="IMS_HHH"/>
    <property type="match status" value="1"/>
</dbReference>
<keyword evidence="9 13" id="KW-0239">DNA-directed DNA polymerase</keyword>
<evidence type="ECO:0000259" key="14">
    <source>
        <dbReference type="PROSITE" id="PS50173"/>
    </source>
</evidence>
<keyword evidence="5 13" id="KW-0235">DNA replication</keyword>